<organism evidence="1 2">
    <name type="scientific">Araneus ventricosus</name>
    <name type="common">Orbweaver spider</name>
    <name type="synonym">Epeira ventricosa</name>
    <dbReference type="NCBI Taxonomy" id="182803"/>
    <lineage>
        <taxon>Eukaryota</taxon>
        <taxon>Metazoa</taxon>
        <taxon>Ecdysozoa</taxon>
        <taxon>Arthropoda</taxon>
        <taxon>Chelicerata</taxon>
        <taxon>Arachnida</taxon>
        <taxon>Araneae</taxon>
        <taxon>Araneomorphae</taxon>
        <taxon>Entelegynae</taxon>
        <taxon>Araneoidea</taxon>
        <taxon>Araneidae</taxon>
        <taxon>Araneus</taxon>
    </lineage>
</organism>
<dbReference type="Proteomes" id="UP000499080">
    <property type="component" value="Unassembled WGS sequence"/>
</dbReference>
<proteinExistence type="predicted"/>
<dbReference type="AlphaFoldDB" id="A0A4Y2PNC4"/>
<sequence>MKFQFKRGSFGGYTGSRVVWQVLKQGEKQGESITDATTIENSLRQTITNFIIRISSVLTKILVKPVERLFYNNLLSPEVDDYKEDIFVDERIEPDS</sequence>
<dbReference type="EMBL" id="BGPR01011493">
    <property type="protein sequence ID" value="GBN51616.1"/>
    <property type="molecule type" value="Genomic_DNA"/>
</dbReference>
<evidence type="ECO:0000313" key="1">
    <source>
        <dbReference type="EMBL" id="GBN51616.1"/>
    </source>
</evidence>
<keyword evidence="2" id="KW-1185">Reference proteome</keyword>
<evidence type="ECO:0000313" key="2">
    <source>
        <dbReference type="Proteomes" id="UP000499080"/>
    </source>
</evidence>
<name>A0A4Y2PNC4_ARAVE</name>
<accession>A0A4Y2PNC4</accession>
<protein>
    <submittedName>
        <fullName evidence="1">Uncharacterized protein</fullName>
    </submittedName>
</protein>
<comment type="caution">
    <text evidence="1">The sequence shown here is derived from an EMBL/GenBank/DDBJ whole genome shotgun (WGS) entry which is preliminary data.</text>
</comment>
<gene>
    <name evidence="1" type="ORF">AVEN_165985_1</name>
</gene>
<reference evidence="1 2" key="1">
    <citation type="journal article" date="2019" name="Sci. Rep.">
        <title>Orb-weaving spider Araneus ventricosus genome elucidates the spidroin gene catalogue.</title>
        <authorList>
            <person name="Kono N."/>
            <person name="Nakamura H."/>
            <person name="Ohtoshi R."/>
            <person name="Moran D.A.P."/>
            <person name="Shinohara A."/>
            <person name="Yoshida Y."/>
            <person name="Fujiwara M."/>
            <person name="Mori M."/>
            <person name="Tomita M."/>
            <person name="Arakawa K."/>
        </authorList>
    </citation>
    <scope>NUCLEOTIDE SEQUENCE [LARGE SCALE GENOMIC DNA]</scope>
</reference>